<dbReference type="CDD" id="cd10434">
    <property type="entry name" value="GIY-YIG_UvrC_Cho"/>
    <property type="match status" value="1"/>
</dbReference>
<dbReference type="Pfam" id="PF08459">
    <property type="entry name" value="UvrC_RNaseH_dom"/>
    <property type="match status" value="1"/>
</dbReference>
<accession>A0A1F7GXC6</accession>
<dbReference type="GO" id="GO:0006289">
    <property type="term" value="P:nucleotide-excision repair"/>
    <property type="evidence" value="ECO:0007669"/>
    <property type="project" value="InterPro"/>
</dbReference>
<reference evidence="3 4" key="1">
    <citation type="journal article" date="2016" name="Nat. Commun.">
        <title>Thousands of microbial genomes shed light on interconnected biogeochemical processes in an aquifer system.</title>
        <authorList>
            <person name="Anantharaman K."/>
            <person name="Brown C.T."/>
            <person name="Hug L.A."/>
            <person name="Sharon I."/>
            <person name="Castelle C.J."/>
            <person name="Probst A.J."/>
            <person name="Thomas B.C."/>
            <person name="Singh A."/>
            <person name="Wilkins M.J."/>
            <person name="Karaoz U."/>
            <person name="Brodie E.L."/>
            <person name="Williams K.H."/>
            <person name="Hubbard S.S."/>
            <person name="Banfield J.F."/>
        </authorList>
    </citation>
    <scope>NUCLEOTIDE SEQUENCE [LARGE SCALE GENOMIC DNA]</scope>
</reference>
<dbReference type="Gene3D" id="3.40.1440.10">
    <property type="entry name" value="GIY-YIG endonuclease"/>
    <property type="match status" value="1"/>
</dbReference>
<dbReference type="InterPro" id="IPR047296">
    <property type="entry name" value="GIY-YIG_UvrC_Cho"/>
</dbReference>
<dbReference type="InterPro" id="IPR000305">
    <property type="entry name" value="GIY-YIG_endonuc"/>
</dbReference>
<dbReference type="Gene3D" id="3.30.420.340">
    <property type="entry name" value="UvrC, RNAse H endonuclease domain"/>
    <property type="match status" value="1"/>
</dbReference>
<evidence type="ECO:0000259" key="1">
    <source>
        <dbReference type="PROSITE" id="PS50164"/>
    </source>
</evidence>
<dbReference type="EMBL" id="MFZM01000019">
    <property type="protein sequence ID" value="OGK23571.1"/>
    <property type="molecule type" value="Genomic_DNA"/>
</dbReference>
<dbReference type="Proteomes" id="UP000177159">
    <property type="component" value="Unassembled WGS sequence"/>
</dbReference>
<dbReference type="GO" id="GO:0009380">
    <property type="term" value="C:excinuclease repair complex"/>
    <property type="evidence" value="ECO:0007669"/>
    <property type="project" value="TreeGrafter"/>
</dbReference>
<dbReference type="PANTHER" id="PTHR30562:SF1">
    <property type="entry name" value="UVRABC SYSTEM PROTEIN C"/>
    <property type="match status" value="1"/>
</dbReference>
<dbReference type="InterPro" id="IPR035901">
    <property type="entry name" value="GIY-YIG_endonuc_sf"/>
</dbReference>
<dbReference type="AlphaFoldDB" id="A0A1F7GXC6"/>
<dbReference type="GO" id="GO:0009381">
    <property type="term" value="F:excinuclease ABC activity"/>
    <property type="evidence" value="ECO:0007669"/>
    <property type="project" value="InterPro"/>
</dbReference>
<dbReference type="SMART" id="SM00465">
    <property type="entry name" value="GIYc"/>
    <property type="match status" value="1"/>
</dbReference>
<name>A0A1F7GXC6_9BACT</name>
<evidence type="ECO:0008006" key="5">
    <source>
        <dbReference type="Google" id="ProtNLM"/>
    </source>
</evidence>
<feature type="domain" description="UvrC family homology region profile" evidence="2">
    <location>
        <begin position="229"/>
        <end position="364"/>
    </location>
</feature>
<sequence length="430" mass="50438">MIVLKDAHDIPSQTGVYFFNHKGKPLYIGKSVNIRARVKSHIAQAELSDKERHIIAEADSITYKITLSNFDALILESQLIKEFKPKYNTIWKDDKHFLYIKITIRDSYPKVFPVRKENDGSSLYFGPFSSSQMTYDLINEIRYIIPFCIQKKLGKRPCFYARIGLCAPCPNHIENLKDEVERQKLKNMYKKRIKNLVDLLSGKSNILLSTYGRRLEKLVKEQKYEEAISVRNKLLKFSLFLERRSFTNIQLTREIDTQGLHDEINTFLKSYFGSTNNKSTYRIECFDISNLMGKQATGSMVVFENGNFVKSAYKKFLIKKQHGSDIYMLKEVLVRRFKHTEWPKPNLIILDGGRPQLQTIQTYFTMKHISIPLISIAKRPDRIIIPSQNYSSIMIDRHSMFFKLIQALRDESHRFAKKYHILLRNRNLLN</sequence>
<organism evidence="3 4">
    <name type="scientific">Candidatus Roizmanbacteria bacterium RIFCSPHIGHO2_02_FULL_37_24</name>
    <dbReference type="NCBI Taxonomy" id="1802037"/>
    <lineage>
        <taxon>Bacteria</taxon>
        <taxon>Candidatus Roizmaniibacteriota</taxon>
    </lineage>
</organism>
<dbReference type="PANTHER" id="PTHR30562">
    <property type="entry name" value="UVRC/OXIDOREDUCTASE"/>
    <property type="match status" value="1"/>
</dbReference>
<feature type="domain" description="GIY-YIG" evidence="1">
    <location>
        <begin position="12"/>
        <end position="89"/>
    </location>
</feature>
<evidence type="ECO:0000313" key="3">
    <source>
        <dbReference type="EMBL" id="OGK23571.1"/>
    </source>
</evidence>
<proteinExistence type="predicted"/>
<comment type="caution">
    <text evidence="3">The sequence shown here is derived from an EMBL/GenBank/DDBJ whole genome shotgun (WGS) entry which is preliminary data.</text>
</comment>
<dbReference type="InterPro" id="IPR050066">
    <property type="entry name" value="UvrABC_protein_C"/>
</dbReference>
<protein>
    <recommendedName>
        <fullName evidence="5">Excinuclease ABC subunit C</fullName>
    </recommendedName>
</protein>
<dbReference type="InterPro" id="IPR001162">
    <property type="entry name" value="UvrC_RNase_H_dom"/>
</dbReference>
<dbReference type="PROSITE" id="PS50164">
    <property type="entry name" value="GIY_YIG"/>
    <property type="match status" value="1"/>
</dbReference>
<evidence type="ECO:0000259" key="2">
    <source>
        <dbReference type="PROSITE" id="PS50165"/>
    </source>
</evidence>
<dbReference type="Pfam" id="PF01541">
    <property type="entry name" value="GIY-YIG"/>
    <property type="match status" value="1"/>
</dbReference>
<gene>
    <name evidence="3" type="ORF">A3C24_00080</name>
</gene>
<dbReference type="PROSITE" id="PS50165">
    <property type="entry name" value="UVRC"/>
    <property type="match status" value="1"/>
</dbReference>
<dbReference type="SUPFAM" id="SSF82771">
    <property type="entry name" value="GIY-YIG endonuclease"/>
    <property type="match status" value="1"/>
</dbReference>
<dbReference type="InterPro" id="IPR038476">
    <property type="entry name" value="UvrC_RNase_H_dom_sf"/>
</dbReference>
<evidence type="ECO:0000313" key="4">
    <source>
        <dbReference type="Proteomes" id="UP000177159"/>
    </source>
</evidence>